<protein>
    <submittedName>
        <fullName evidence="1">Uncharacterized protein</fullName>
    </submittedName>
</protein>
<dbReference type="AlphaFoldDB" id="A0A0D6JMW7"/>
<dbReference type="EMBL" id="CSTE01000001">
    <property type="protein sequence ID" value="CQR48928.1"/>
    <property type="molecule type" value="Genomic_DNA"/>
</dbReference>
<accession>A0A0D6JMW7</accession>
<evidence type="ECO:0000313" key="2">
    <source>
        <dbReference type="Proteomes" id="UP000198902"/>
    </source>
</evidence>
<evidence type="ECO:0000313" key="1">
    <source>
        <dbReference type="EMBL" id="CQR48928.1"/>
    </source>
</evidence>
<name>A0A0D6JMW7_9EURY</name>
<keyword evidence="2" id="KW-1185">Reference proteome</keyword>
<dbReference type="OrthoDB" id="312988at2157"/>
<dbReference type="Pfam" id="PF23426">
    <property type="entry name" value="DUF7114"/>
    <property type="match status" value="1"/>
</dbReference>
<reference evidence="2" key="1">
    <citation type="submission" date="2015-03" db="EMBL/GenBank/DDBJ databases">
        <authorList>
            <person name="Urmite Genomes"/>
        </authorList>
    </citation>
    <scope>NUCLEOTIDE SEQUENCE [LARGE SCALE GENOMIC DNA]</scope>
    <source>
        <strain evidence="2">Arc-Hr</strain>
    </source>
</reference>
<dbReference type="Proteomes" id="UP000198902">
    <property type="component" value="Unassembled WGS sequence"/>
</dbReference>
<dbReference type="RefSeq" id="WP_089776916.1">
    <property type="nucleotide sequence ID" value="NZ_CABLRR010000001.1"/>
</dbReference>
<dbReference type="InterPro" id="IPR055538">
    <property type="entry name" value="DUF7114"/>
</dbReference>
<organism evidence="1 2">
    <name type="scientific">Haloferax massiliensis</name>
    <dbReference type="NCBI Taxonomy" id="1476858"/>
    <lineage>
        <taxon>Archaea</taxon>
        <taxon>Methanobacteriati</taxon>
        <taxon>Methanobacteriota</taxon>
        <taxon>Stenosarchaea group</taxon>
        <taxon>Halobacteria</taxon>
        <taxon>Halobacteriales</taxon>
        <taxon>Haloferacaceae</taxon>
        <taxon>Haloferax</taxon>
    </lineage>
</organism>
<proteinExistence type="predicted"/>
<sequence>MDDAVRAREAAREALSDIEPEALRAALDERLDAASLTPAVLTFVSARAVEPKVDLNAMAPRAAGVQLIYEGLRLTRSLAHDEPWTHLDSPEADTDADLDILAADVLVSRGFYLLARTEAADHAVETVRAFGRDQTRRRSADEAARPDLDGELEVNICTLAVVAGTTAVGSAPPTALVEYAAGLADTHDGDFPPADETVSEGTVERIAALYRGGGGDDAVTSAADR</sequence>
<gene>
    <name evidence="1" type="ORF">BN996_00378</name>
</gene>